<protein>
    <submittedName>
        <fullName evidence="8">Oxidoreductase</fullName>
    </submittedName>
</protein>
<dbReference type="InterPro" id="IPR032808">
    <property type="entry name" value="DoxX"/>
</dbReference>
<comment type="subcellular location">
    <subcellularLocation>
        <location evidence="1">Cell membrane</location>
        <topology evidence="1">Multi-pass membrane protein</topology>
    </subcellularLocation>
</comment>
<dbReference type="RefSeq" id="WP_076375820.1">
    <property type="nucleotide sequence ID" value="NZ_FTMG01000012.1"/>
</dbReference>
<feature type="transmembrane region" description="Helical" evidence="7">
    <location>
        <begin position="120"/>
        <end position="143"/>
    </location>
</feature>
<feature type="transmembrane region" description="Helical" evidence="7">
    <location>
        <begin position="7"/>
        <end position="27"/>
    </location>
</feature>
<dbReference type="PANTHER" id="PTHR33452:SF1">
    <property type="entry name" value="INNER MEMBRANE PROTEIN YPHA-RELATED"/>
    <property type="match status" value="1"/>
</dbReference>
<evidence type="ECO:0000313" key="8">
    <source>
        <dbReference type="EMBL" id="MBB6111417.1"/>
    </source>
</evidence>
<evidence type="ECO:0000256" key="5">
    <source>
        <dbReference type="ARBA" id="ARBA00022989"/>
    </source>
</evidence>
<evidence type="ECO:0000256" key="4">
    <source>
        <dbReference type="ARBA" id="ARBA00022692"/>
    </source>
</evidence>
<reference evidence="8 9" key="1">
    <citation type="submission" date="2020-08" db="EMBL/GenBank/DDBJ databases">
        <title>Genomic Encyclopedia of Type Strains, Phase IV (KMG-V): Genome sequencing to study the core and pangenomes of soil and plant-associated prokaryotes.</title>
        <authorList>
            <person name="Whitman W."/>
        </authorList>
    </citation>
    <scope>NUCLEOTIDE SEQUENCE [LARGE SCALE GENOMIC DNA]</scope>
    <source>
        <strain evidence="8 9">ANJLi2</strain>
    </source>
</reference>
<keyword evidence="4 7" id="KW-0812">Transmembrane</keyword>
<name>A0ABR6PNR1_9SPHI</name>
<dbReference type="Proteomes" id="UP000541583">
    <property type="component" value="Unassembled WGS sequence"/>
</dbReference>
<comment type="similarity">
    <text evidence="2">Belongs to the DoxX family.</text>
</comment>
<proteinExistence type="inferred from homology"/>
<keyword evidence="3" id="KW-1003">Cell membrane</keyword>
<evidence type="ECO:0000256" key="6">
    <source>
        <dbReference type="ARBA" id="ARBA00023136"/>
    </source>
</evidence>
<feature type="transmembrane region" description="Helical" evidence="7">
    <location>
        <begin position="64"/>
        <end position="88"/>
    </location>
</feature>
<comment type="caution">
    <text evidence="8">The sequence shown here is derived from an EMBL/GenBank/DDBJ whole genome shotgun (WGS) entry which is preliminary data.</text>
</comment>
<dbReference type="Pfam" id="PF07681">
    <property type="entry name" value="DoxX"/>
    <property type="match status" value="1"/>
</dbReference>
<evidence type="ECO:0000256" key="1">
    <source>
        <dbReference type="ARBA" id="ARBA00004651"/>
    </source>
</evidence>
<keyword evidence="5 7" id="KW-1133">Transmembrane helix</keyword>
<sequence length="153" mass="16344">MNTKYQQYAPLILRLVMGFGFIVHGWVKLSRGPAGFEKLIAQAGVPFPHFTSWLVPLTEVGGGLALMAGGFTTLVAIPLIMTMLVAMITVQLKFGFSSVNTIGLTPQGPKFGPPGYEINLLYIGGLISLIITGAGAFSVDGLLARQRVKKAHK</sequence>
<keyword evidence="9" id="KW-1185">Reference proteome</keyword>
<keyword evidence="6 7" id="KW-0472">Membrane</keyword>
<accession>A0ABR6PNR1</accession>
<dbReference type="InterPro" id="IPR051907">
    <property type="entry name" value="DoxX-like_oxidoreductase"/>
</dbReference>
<dbReference type="EMBL" id="JACHCB010000012">
    <property type="protein sequence ID" value="MBB6111417.1"/>
    <property type="molecule type" value="Genomic_DNA"/>
</dbReference>
<dbReference type="PANTHER" id="PTHR33452">
    <property type="entry name" value="OXIDOREDUCTASE CATD-RELATED"/>
    <property type="match status" value="1"/>
</dbReference>
<organism evidence="8 9">
    <name type="scientific">Mucilaginibacter lappiensis</name>
    <dbReference type="NCBI Taxonomy" id="354630"/>
    <lineage>
        <taxon>Bacteria</taxon>
        <taxon>Pseudomonadati</taxon>
        <taxon>Bacteroidota</taxon>
        <taxon>Sphingobacteriia</taxon>
        <taxon>Sphingobacteriales</taxon>
        <taxon>Sphingobacteriaceae</taxon>
        <taxon>Mucilaginibacter</taxon>
    </lineage>
</organism>
<evidence type="ECO:0000256" key="3">
    <source>
        <dbReference type="ARBA" id="ARBA00022475"/>
    </source>
</evidence>
<evidence type="ECO:0000256" key="7">
    <source>
        <dbReference type="SAM" id="Phobius"/>
    </source>
</evidence>
<gene>
    <name evidence="8" type="ORF">HDF23_004187</name>
</gene>
<evidence type="ECO:0000256" key="2">
    <source>
        <dbReference type="ARBA" id="ARBA00006679"/>
    </source>
</evidence>
<evidence type="ECO:0000313" key="9">
    <source>
        <dbReference type="Proteomes" id="UP000541583"/>
    </source>
</evidence>